<dbReference type="EMBL" id="VSSQ01099556">
    <property type="protein sequence ID" value="MPN42077.1"/>
    <property type="molecule type" value="Genomic_DNA"/>
</dbReference>
<dbReference type="AlphaFoldDB" id="A0A645HSZ7"/>
<dbReference type="SUPFAM" id="SSF46689">
    <property type="entry name" value="Homeodomain-like"/>
    <property type="match status" value="1"/>
</dbReference>
<dbReference type="InterPro" id="IPR009057">
    <property type="entry name" value="Homeodomain-like_sf"/>
</dbReference>
<dbReference type="Pfam" id="PF13518">
    <property type="entry name" value="HTH_28"/>
    <property type="match status" value="1"/>
</dbReference>
<organism evidence="4">
    <name type="scientific">bioreactor metagenome</name>
    <dbReference type="NCBI Taxonomy" id="1076179"/>
    <lineage>
        <taxon>unclassified sequences</taxon>
        <taxon>metagenomes</taxon>
        <taxon>ecological metagenomes</taxon>
    </lineage>
</organism>
<dbReference type="PANTHER" id="PTHR33795:SF1">
    <property type="entry name" value="INSERTION ELEMENT IS150 PROTEIN INSJ"/>
    <property type="match status" value="1"/>
</dbReference>
<evidence type="ECO:0000256" key="1">
    <source>
        <dbReference type="ARBA" id="ARBA00038232"/>
    </source>
</evidence>
<feature type="domain" description="Insertion element IS150 protein InsJ-like helix-turn-helix" evidence="3">
    <location>
        <begin position="14"/>
        <end position="66"/>
    </location>
</feature>
<name>A0A645HSZ7_9ZZZZ</name>
<dbReference type="InterPro" id="IPR052057">
    <property type="entry name" value="IS150/IS1296_orfA-like"/>
</dbReference>
<gene>
    <name evidence="4" type="ORF">SDC9_189633</name>
</gene>
<evidence type="ECO:0000256" key="2">
    <source>
        <dbReference type="SAM" id="MobiDB-lite"/>
    </source>
</evidence>
<feature type="region of interest" description="Disordered" evidence="2">
    <location>
        <begin position="61"/>
        <end position="80"/>
    </location>
</feature>
<evidence type="ECO:0000259" key="3">
    <source>
        <dbReference type="Pfam" id="PF13518"/>
    </source>
</evidence>
<dbReference type="Gene3D" id="1.10.10.10">
    <property type="entry name" value="Winged helix-like DNA-binding domain superfamily/Winged helix DNA-binding domain"/>
    <property type="match status" value="1"/>
</dbReference>
<proteinExistence type="inferred from homology"/>
<comment type="similarity">
    <text evidence="1">Belongs to the IS150/IS1296 orfA family.</text>
</comment>
<dbReference type="InterPro" id="IPR036388">
    <property type="entry name" value="WH-like_DNA-bd_sf"/>
</dbReference>
<protein>
    <recommendedName>
        <fullName evidence="3">Insertion element IS150 protein InsJ-like helix-turn-helix domain-containing protein</fullName>
    </recommendedName>
</protein>
<reference evidence="4" key="1">
    <citation type="submission" date="2019-08" db="EMBL/GenBank/DDBJ databases">
        <authorList>
            <person name="Kucharzyk K."/>
            <person name="Murdoch R.W."/>
            <person name="Higgins S."/>
            <person name="Loffler F."/>
        </authorList>
    </citation>
    <scope>NUCLEOTIDE SEQUENCE</scope>
</reference>
<evidence type="ECO:0000313" key="4">
    <source>
        <dbReference type="EMBL" id="MPN42077.1"/>
    </source>
</evidence>
<comment type="caution">
    <text evidence="4">The sequence shown here is derived from an EMBL/GenBank/DDBJ whole genome shotgun (WGS) entry which is preliminary data.</text>
</comment>
<dbReference type="InterPro" id="IPR055247">
    <property type="entry name" value="InsJ-like_HTH"/>
</dbReference>
<sequence>MSKREPSKKYTGEFKQQVVETMRDKRLGYNETAEMFGIRHKRVQDWERIYLEEGPEGLCVDRRGRGSAGSGVQKGRPPKLDKKVEEDLIAEVQRLTAENDYLKKLNALVSERVQREKKHKS</sequence>
<dbReference type="PANTHER" id="PTHR33795">
    <property type="entry name" value="INSERTION ELEMENT IS150 PROTEIN INSJ"/>
    <property type="match status" value="1"/>
</dbReference>
<accession>A0A645HSZ7</accession>